<organism evidence="2 3">
    <name type="scientific">Myxococcus stipitatus (strain DSM 14675 / JCM 12634 / Mx s8)</name>
    <dbReference type="NCBI Taxonomy" id="1278073"/>
    <lineage>
        <taxon>Bacteria</taxon>
        <taxon>Pseudomonadati</taxon>
        <taxon>Myxococcota</taxon>
        <taxon>Myxococcia</taxon>
        <taxon>Myxococcales</taxon>
        <taxon>Cystobacterineae</taxon>
        <taxon>Myxococcaceae</taxon>
        <taxon>Myxococcus</taxon>
    </lineage>
</organism>
<keyword evidence="3" id="KW-1185">Reference proteome</keyword>
<protein>
    <submittedName>
        <fullName evidence="2">Uncharacterized protein</fullName>
    </submittedName>
</protein>
<dbReference type="AlphaFoldDB" id="L7UIQ8"/>
<reference evidence="2 3" key="1">
    <citation type="journal article" date="2013" name="Genome Announc.">
        <title>Complete genome sequence of Myxococcus stipitatus strain DSM 14675, a fruiting myxobacterium.</title>
        <authorList>
            <person name="Huntley S."/>
            <person name="Kneip S."/>
            <person name="Treuner-Lange A."/>
            <person name="Sogaard-Andersen L."/>
        </authorList>
    </citation>
    <scope>NUCLEOTIDE SEQUENCE [LARGE SCALE GENOMIC DNA]</scope>
    <source>
        <strain evidence="3">DSM 14675 / JCM 12634 / Mx s8</strain>
    </source>
</reference>
<dbReference type="STRING" id="1278073.MYSTI_06507"/>
<proteinExistence type="predicted"/>
<evidence type="ECO:0000313" key="2">
    <source>
        <dbReference type="EMBL" id="AGC47780.1"/>
    </source>
</evidence>
<feature type="compositionally biased region" description="Low complexity" evidence="1">
    <location>
        <begin position="281"/>
        <end position="296"/>
    </location>
</feature>
<gene>
    <name evidence="2" type="ordered locus">MYSTI_06507</name>
</gene>
<evidence type="ECO:0000256" key="1">
    <source>
        <dbReference type="SAM" id="MobiDB-lite"/>
    </source>
</evidence>
<dbReference type="HOGENOM" id="CLU_1011307_0_0_7"/>
<accession>L7UIQ8</accession>
<dbReference type="PATRIC" id="fig|1278073.3.peg.6607"/>
<dbReference type="EMBL" id="CP004025">
    <property type="protein sequence ID" value="AGC47780.1"/>
    <property type="molecule type" value="Genomic_DNA"/>
</dbReference>
<feature type="region of interest" description="Disordered" evidence="1">
    <location>
        <begin position="280"/>
        <end position="311"/>
    </location>
</feature>
<name>L7UIQ8_MYXSD</name>
<evidence type="ECO:0000313" key="3">
    <source>
        <dbReference type="Proteomes" id="UP000011131"/>
    </source>
</evidence>
<dbReference type="KEGG" id="msd:MYSTI_06507"/>
<dbReference type="RefSeq" id="WP_015352034.1">
    <property type="nucleotide sequence ID" value="NC_020126.1"/>
</dbReference>
<sequence>MPKRITNVVILKGGKAEIFRYGHDGKQALELLVGGPGYIDSKIRETRGWRASEALEDVRSSACVDYERKELVLGGDFGLIRTDPEGVFVSEWALRTMLLLYWPGWTVRHAECHAMELAFLHARTHGLELPSTRPPVEDLHHPVSGDLLDSLEEITFFHLWSEEYKLTPPPARLSAEYRDVLLTRLDSWRIRERFASRWVFVGDVVGATAAELDESKMELATRNILFGYFRNELKLNVPTTLPVFLNNAVQRAYGWKLPVELPPEWKDWRRVEGDTTWVGISAASSSTTTSPETSGRPRSRSRSCGRRAWPH</sequence>
<feature type="compositionally biased region" description="Basic residues" evidence="1">
    <location>
        <begin position="297"/>
        <end position="311"/>
    </location>
</feature>
<dbReference type="Proteomes" id="UP000011131">
    <property type="component" value="Chromosome"/>
</dbReference>